<geneLocation type="plasmid" evidence="4 5">
    <name>unnamed1</name>
</geneLocation>
<protein>
    <recommendedName>
        <fullName evidence="3">TraK C-terminal domain-containing protein</fullName>
    </recommendedName>
</protein>
<dbReference type="EMBL" id="CP027670">
    <property type="protein sequence ID" value="AVO43436.1"/>
    <property type="molecule type" value="Genomic_DNA"/>
</dbReference>
<dbReference type="Proteomes" id="UP000239326">
    <property type="component" value="Plasmid unnamed1"/>
</dbReference>
<dbReference type="AlphaFoldDB" id="A0A2S0N5Q1"/>
<proteinExistence type="predicted"/>
<gene>
    <name evidence="4" type="ORF">C6571_18555</name>
</gene>
<reference evidence="4 5" key="1">
    <citation type="submission" date="2018-03" db="EMBL/GenBank/DDBJ databases">
        <title>Genome sequencing of Simplicispira sp.</title>
        <authorList>
            <person name="Kim S.-J."/>
            <person name="Heo J."/>
            <person name="Kwon S.-W."/>
        </authorList>
    </citation>
    <scope>NUCLEOTIDE SEQUENCE [LARGE SCALE GENOMIC DNA]</scope>
    <source>
        <strain evidence="4 5">SC1-8</strain>
        <plasmid evidence="4 5">unnamed1</plasmid>
    </source>
</reference>
<sequence length="377" mass="39682">MQVEFKKKALLTVLQAALVAGSFAAHAAEEAGTAPTPVTAPVQQKAPTAPAPSEEGSAGAKPEPLARFLVKKGSGGAKTVGTAPEVRLPEGPLGAAPGDIGVLLADGQPKAPESLNQAIAEAQKAAGQPLDHVQREINMPGLKKDDPSLKPFVLHTRNGVNEIVRMSSRLLNRVATPFKKPTVIDTSESTSKVIGSDVYFLPHGDQPIGLFIADSANTSQTVSLTVIPDNTIPGQNLIVKLEDLRTIKSLANVTDSEAQVLHPQANDYTSMVRSLLASAARGTVPGFSPVPLEGGVAQMGDMAIEPELTFAGSVADIYRYRLVNTSDKQIDLVETAFFREGVKAVSFFPHTSLQPKQVSYVFILADKPESAAQGASQ</sequence>
<name>A0A2S0N5Q1_9BURK</name>
<evidence type="ECO:0000256" key="1">
    <source>
        <dbReference type="SAM" id="MobiDB-lite"/>
    </source>
</evidence>
<keyword evidence="5" id="KW-1185">Reference proteome</keyword>
<dbReference type="RefSeq" id="WP_106448385.1">
    <property type="nucleotide sequence ID" value="NZ_CP027670.1"/>
</dbReference>
<keyword evidence="2" id="KW-0732">Signal</keyword>
<evidence type="ECO:0000256" key="2">
    <source>
        <dbReference type="SAM" id="SignalP"/>
    </source>
</evidence>
<feature type="region of interest" description="Disordered" evidence="1">
    <location>
        <begin position="34"/>
        <end position="62"/>
    </location>
</feature>
<dbReference type="KEGG" id="simp:C6571_18555"/>
<evidence type="ECO:0000313" key="4">
    <source>
        <dbReference type="EMBL" id="AVO43436.1"/>
    </source>
</evidence>
<feature type="chain" id="PRO_5015602297" description="TraK C-terminal domain-containing protein" evidence="2">
    <location>
        <begin position="28"/>
        <end position="377"/>
    </location>
</feature>
<feature type="signal peptide" evidence="2">
    <location>
        <begin position="1"/>
        <end position="27"/>
    </location>
</feature>
<keyword evidence="4" id="KW-0614">Plasmid</keyword>
<evidence type="ECO:0000313" key="5">
    <source>
        <dbReference type="Proteomes" id="UP000239326"/>
    </source>
</evidence>
<dbReference type="Pfam" id="PF23536">
    <property type="entry name" value="TraK_C"/>
    <property type="match status" value="1"/>
</dbReference>
<feature type="domain" description="TraK C-terminal" evidence="3">
    <location>
        <begin position="261"/>
        <end position="363"/>
    </location>
</feature>
<organism evidence="4 5">
    <name type="scientific">Simplicispira suum</name>
    <dbReference type="NCBI Taxonomy" id="2109915"/>
    <lineage>
        <taxon>Bacteria</taxon>
        <taxon>Pseudomonadati</taxon>
        <taxon>Pseudomonadota</taxon>
        <taxon>Betaproteobacteria</taxon>
        <taxon>Burkholderiales</taxon>
        <taxon>Comamonadaceae</taxon>
        <taxon>Simplicispira</taxon>
    </lineage>
</organism>
<accession>A0A2S0N5Q1</accession>
<dbReference type="OrthoDB" id="5298536at2"/>
<dbReference type="InterPro" id="IPR055397">
    <property type="entry name" value="TraK_C"/>
</dbReference>
<evidence type="ECO:0000259" key="3">
    <source>
        <dbReference type="Pfam" id="PF23536"/>
    </source>
</evidence>